<dbReference type="GO" id="GO:0004709">
    <property type="term" value="F:MAP kinase kinase kinase activity"/>
    <property type="evidence" value="ECO:0007669"/>
    <property type="project" value="TreeGrafter"/>
</dbReference>
<dbReference type="InterPro" id="IPR011009">
    <property type="entry name" value="Kinase-like_dom_sf"/>
</dbReference>
<dbReference type="SMART" id="SM00220">
    <property type="entry name" value="S_TKc"/>
    <property type="match status" value="1"/>
</dbReference>
<keyword evidence="2" id="KW-0808">Transferase</keyword>
<keyword evidence="5 6" id="KW-0067">ATP-binding</keyword>
<dbReference type="PRINTS" id="PR00109">
    <property type="entry name" value="TYRKINASE"/>
</dbReference>
<dbReference type="PROSITE" id="PS00108">
    <property type="entry name" value="PROTEIN_KINASE_ST"/>
    <property type="match status" value="1"/>
</dbReference>
<evidence type="ECO:0000256" key="8">
    <source>
        <dbReference type="SAM" id="MobiDB-lite"/>
    </source>
</evidence>
<keyword evidence="3 6" id="KW-0547">Nucleotide-binding</keyword>
<evidence type="ECO:0000256" key="1">
    <source>
        <dbReference type="ARBA" id="ARBA00022527"/>
    </source>
</evidence>
<feature type="region of interest" description="Disordered" evidence="8">
    <location>
        <begin position="1"/>
        <end position="47"/>
    </location>
</feature>
<feature type="binding site" evidence="6">
    <location>
        <position position="135"/>
    </location>
    <ligand>
        <name>ATP</name>
        <dbReference type="ChEBI" id="CHEBI:30616"/>
    </ligand>
</feature>
<dbReference type="PROSITE" id="PS50011">
    <property type="entry name" value="PROTEIN_KINASE_DOM"/>
    <property type="match status" value="1"/>
</dbReference>
<comment type="similarity">
    <text evidence="7">Belongs to the protein kinase superfamily.</text>
</comment>
<dbReference type="STRING" id="401625.A0A0P1BLD8"/>
<protein>
    <submittedName>
        <fullName evidence="10">Related to ser thr protein kinase</fullName>
    </submittedName>
</protein>
<proteinExistence type="inferred from homology"/>
<dbReference type="InterPro" id="IPR017441">
    <property type="entry name" value="Protein_kinase_ATP_BS"/>
</dbReference>
<dbReference type="AlphaFoldDB" id="A0A0P1BLD8"/>
<evidence type="ECO:0000256" key="5">
    <source>
        <dbReference type="ARBA" id="ARBA00022840"/>
    </source>
</evidence>
<evidence type="ECO:0000313" key="10">
    <source>
        <dbReference type="EMBL" id="CEH17056.1"/>
    </source>
</evidence>
<dbReference type="GO" id="GO:0005737">
    <property type="term" value="C:cytoplasm"/>
    <property type="evidence" value="ECO:0007669"/>
    <property type="project" value="TreeGrafter"/>
</dbReference>
<dbReference type="EMBL" id="CCYA01000254">
    <property type="protein sequence ID" value="CEH17056.1"/>
    <property type="molecule type" value="Genomic_DNA"/>
</dbReference>
<evidence type="ECO:0000256" key="6">
    <source>
        <dbReference type="PROSITE-ProRule" id="PRU10141"/>
    </source>
</evidence>
<dbReference type="InterPro" id="IPR050538">
    <property type="entry name" value="MAP_kinase_kinase_kinase"/>
</dbReference>
<sequence length="331" mass="35887">MRYSSDLQVPRSAVPLGQQDLVSDRSPTLTAAPLSAQPSRSRYDSEMGSMYSNTVASYSTEDALSMPGIGSRLSREASVAPATKHKLVVTEAGKPNVSYQLGNCIGRGQFGSVYRALNLNSGQMMAVKRIKLAGKTEDEVMQLMNEVDLLKSLAHPSVVKYEGLVRGDDVLSIILEYVENGSLLHTLKAFGNFPEKLVASYVVKILEGLNYLHEMKVVHCDLKAANILTTKNGNVKLSDFGVSLNLKAVEAIKNVKNDAIGTPNWMAPEVIELKGASTSADIWSLGCTIIELLTGKPPYGDMLAIHIVRNTAADRSWQVNVITASRYSVQA</sequence>
<evidence type="ECO:0000256" key="7">
    <source>
        <dbReference type="RuleBase" id="RU000304"/>
    </source>
</evidence>
<keyword evidence="1 7" id="KW-0723">Serine/threonine-protein kinase</keyword>
<dbReference type="SUPFAM" id="SSF56112">
    <property type="entry name" value="Protein kinase-like (PK-like)"/>
    <property type="match status" value="1"/>
</dbReference>
<dbReference type="PANTHER" id="PTHR48016">
    <property type="entry name" value="MAP KINASE KINASE KINASE SSK2-RELATED-RELATED"/>
    <property type="match status" value="1"/>
</dbReference>
<keyword evidence="11" id="KW-1185">Reference proteome</keyword>
<keyword evidence="4 10" id="KW-0418">Kinase</keyword>
<feature type="domain" description="Protein kinase" evidence="9">
    <location>
        <begin position="99"/>
        <end position="331"/>
    </location>
</feature>
<reference evidence="10 11" key="1">
    <citation type="submission" date="2014-09" db="EMBL/GenBank/DDBJ databases">
        <authorList>
            <person name="Magalhaes I.L.F."/>
            <person name="Oliveira U."/>
            <person name="Santos F.R."/>
            <person name="Vidigal T.H.D.A."/>
            <person name="Brescovit A.D."/>
            <person name="Santos A.J."/>
        </authorList>
    </citation>
    <scope>NUCLEOTIDE SEQUENCE [LARGE SCALE GENOMIC DNA]</scope>
</reference>
<dbReference type="PROSITE" id="PS00107">
    <property type="entry name" value="PROTEIN_KINASE_ATP"/>
    <property type="match status" value="1"/>
</dbReference>
<dbReference type="InterPro" id="IPR008271">
    <property type="entry name" value="Ser/Thr_kinase_AS"/>
</dbReference>
<evidence type="ECO:0000256" key="3">
    <source>
        <dbReference type="ARBA" id="ARBA00022741"/>
    </source>
</evidence>
<evidence type="ECO:0000256" key="4">
    <source>
        <dbReference type="ARBA" id="ARBA00022777"/>
    </source>
</evidence>
<dbReference type="InterPro" id="IPR000719">
    <property type="entry name" value="Prot_kinase_dom"/>
</dbReference>
<dbReference type="InterPro" id="IPR001245">
    <property type="entry name" value="Ser-Thr/Tyr_kinase_cat_dom"/>
</dbReference>
<dbReference type="Pfam" id="PF00069">
    <property type="entry name" value="Pkinase"/>
    <property type="match status" value="1"/>
</dbReference>
<accession>A0A0P1BLD8</accession>
<evidence type="ECO:0000259" key="9">
    <source>
        <dbReference type="PROSITE" id="PS50011"/>
    </source>
</evidence>
<evidence type="ECO:0000313" key="11">
    <source>
        <dbReference type="Proteomes" id="UP000054845"/>
    </source>
</evidence>
<organism evidence="10 11">
    <name type="scientific">Ceraceosorus bombacis</name>
    <dbReference type="NCBI Taxonomy" id="401625"/>
    <lineage>
        <taxon>Eukaryota</taxon>
        <taxon>Fungi</taxon>
        <taxon>Dikarya</taxon>
        <taxon>Basidiomycota</taxon>
        <taxon>Ustilaginomycotina</taxon>
        <taxon>Exobasidiomycetes</taxon>
        <taxon>Ceraceosorales</taxon>
        <taxon>Ceraceosoraceae</taxon>
        <taxon>Ceraceosorus</taxon>
    </lineage>
</organism>
<dbReference type="PANTHER" id="PTHR48016:SF4">
    <property type="entry name" value="PROTEIN KINASE DOMAIN-CONTAINING PROTEIN"/>
    <property type="match status" value="1"/>
</dbReference>
<dbReference type="Proteomes" id="UP000054845">
    <property type="component" value="Unassembled WGS sequence"/>
</dbReference>
<dbReference type="OrthoDB" id="8693905at2759"/>
<dbReference type="GO" id="GO:0005524">
    <property type="term" value="F:ATP binding"/>
    <property type="evidence" value="ECO:0007669"/>
    <property type="project" value="UniProtKB-UniRule"/>
</dbReference>
<dbReference type="Gene3D" id="1.10.510.10">
    <property type="entry name" value="Transferase(Phosphotransferase) domain 1"/>
    <property type="match status" value="1"/>
</dbReference>
<name>A0A0P1BLD8_9BASI</name>
<evidence type="ECO:0000256" key="2">
    <source>
        <dbReference type="ARBA" id="ARBA00022679"/>
    </source>
</evidence>